<dbReference type="Pfam" id="PF03613">
    <property type="entry name" value="EIID-AGA"/>
    <property type="match status" value="1"/>
</dbReference>
<evidence type="ECO:0000256" key="1">
    <source>
        <dbReference type="SAM" id="Phobius"/>
    </source>
</evidence>
<proteinExistence type="predicted"/>
<dbReference type="EMBL" id="ANKC01000208">
    <property type="protein sequence ID" value="EPC84903.1"/>
    <property type="molecule type" value="Genomic_DNA"/>
</dbReference>
<feature type="transmembrane region" description="Helical" evidence="1">
    <location>
        <begin position="25"/>
        <end position="44"/>
    </location>
</feature>
<dbReference type="InterPro" id="IPR004704">
    <property type="entry name" value="PTS_IID_man"/>
</dbReference>
<protein>
    <submittedName>
        <fullName evidence="2">N-acetylgalactosamine permease IID component</fullName>
    </submittedName>
</protein>
<name>S2SZN4_LACPA</name>
<dbReference type="GO" id="GO:0016020">
    <property type="term" value="C:membrane"/>
    <property type="evidence" value="ECO:0007669"/>
    <property type="project" value="InterPro"/>
</dbReference>
<dbReference type="Proteomes" id="UP000014243">
    <property type="component" value="Unassembled WGS sequence"/>
</dbReference>
<reference evidence="2 3" key="1">
    <citation type="journal article" date="2013" name="PLoS ONE">
        <title>Lactobacillus paracasei comparative genomics: towards species pan-genome definition and exploitation of diversity.</title>
        <authorList>
            <person name="Smokvina T."/>
            <person name="Wels M."/>
            <person name="Polka J."/>
            <person name="Chervaux C."/>
            <person name="Brisse S."/>
            <person name="Boekhorst J."/>
            <person name="van Hylckama Vlieg J.E."/>
            <person name="Siezen R.J."/>
        </authorList>
    </citation>
    <scope>NUCLEOTIDE SEQUENCE [LARGE SCALE GENOMIC DNA]</scope>
    <source>
        <strain evidence="2 3">Lpp126</strain>
    </source>
</reference>
<evidence type="ECO:0000313" key="2">
    <source>
        <dbReference type="EMBL" id="EPC84903.1"/>
    </source>
</evidence>
<feature type="non-terminal residue" evidence="2">
    <location>
        <position position="1"/>
    </location>
</feature>
<organism evidence="2 3">
    <name type="scientific">Lacticaseibacillus paracasei subsp. paracasei Lpp126</name>
    <dbReference type="NCBI Taxonomy" id="1256206"/>
    <lineage>
        <taxon>Bacteria</taxon>
        <taxon>Bacillati</taxon>
        <taxon>Bacillota</taxon>
        <taxon>Bacilli</taxon>
        <taxon>Lactobacillales</taxon>
        <taxon>Lactobacillaceae</taxon>
        <taxon>Lacticaseibacillus</taxon>
    </lineage>
</organism>
<dbReference type="AlphaFoldDB" id="S2SZN4"/>
<gene>
    <name evidence="2" type="ORF">Lpp126_03302</name>
</gene>
<dbReference type="GO" id="GO:0009401">
    <property type="term" value="P:phosphoenolpyruvate-dependent sugar phosphotransferase system"/>
    <property type="evidence" value="ECO:0007669"/>
    <property type="project" value="InterPro"/>
</dbReference>
<comment type="caution">
    <text evidence="2">The sequence shown here is derived from an EMBL/GenBank/DDBJ whole genome shotgun (WGS) entry which is preliminary data.</text>
</comment>
<keyword evidence="1" id="KW-1133">Transmembrane helix</keyword>
<accession>S2SZN4</accession>
<keyword evidence="1" id="KW-0472">Membrane</keyword>
<keyword evidence="1" id="KW-0812">Transmembrane</keyword>
<sequence length="48" mass="5222">ALLPALVAWMVYKLLGSKKWTPNRVIVLILAIALVGSFFGILGIEPTK</sequence>
<dbReference type="PATRIC" id="fig|1256206.3.peg.528"/>
<evidence type="ECO:0000313" key="3">
    <source>
        <dbReference type="Proteomes" id="UP000014243"/>
    </source>
</evidence>